<dbReference type="InterPro" id="IPR000160">
    <property type="entry name" value="GGDEF_dom"/>
</dbReference>
<reference evidence="2" key="1">
    <citation type="journal article" date="2014" name="Front. Microbiol.">
        <title>High frequency of phylogenetically diverse reductive dehalogenase-homologous genes in deep subseafloor sedimentary metagenomes.</title>
        <authorList>
            <person name="Kawai M."/>
            <person name="Futagami T."/>
            <person name="Toyoda A."/>
            <person name="Takaki Y."/>
            <person name="Nishi S."/>
            <person name="Hori S."/>
            <person name="Arai W."/>
            <person name="Tsubouchi T."/>
            <person name="Morono Y."/>
            <person name="Uchiyama I."/>
            <person name="Ito T."/>
            <person name="Fujiyama A."/>
            <person name="Inagaki F."/>
            <person name="Takami H."/>
        </authorList>
    </citation>
    <scope>NUCLEOTIDE SEQUENCE</scope>
    <source>
        <strain evidence="2">Expedition CK06-06</strain>
    </source>
</reference>
<organism evidence="2">
    <name type="scientific">marine sediment metagenome</name>
    <dbReference type="NCBI Taxonomy" id="412755"/>
    <lineage>
        <taxon>unclassified sequences</taxon>
        <taxon>metagenomes</taxon>
        <taxon>ecological metagenomes</taxon>
    </lineage>
</organism>
<dbReference type="SMART" id="SM00267">
    <property type="entry name" value="GGDEF"/>
    <property type="match status" value="1"/>
</dbReference>
<feature type="non-terminal residue" evidence="2">
    <location>
        <position position="1"/>
    </location>
</feature>
<dbReference type="CDD" id="cd01949">
    <property type="entry name" value="GGDEF"/>
    <property type="match status" value="1"/>
</dbReference>
<dbReference type="NCBIfam" id="TIGR00254">
    <property type="entry name" value="GGDEF"/>
    <property type="match status" value="1"/>
</dbReference>
<comment type="caution">
    <text evidence="2">The sequence shown here is derived from an EMBL/GenBank/DDBJ whole genome shotgun (WGS) entry which is preliminary data.</text>
</comment>
<gene>
    <name evidence="2" type="ORF">S01H1_75463</name>
</gene>
<dbReference type="GO" id="GO:0043709">
    <property type="term" value="P:cell adhesion involved in single-species biofilm formation"/>
    <property type="evidence" value="ECO:0007669"/>
    <property type="project" value="TreeGrafter"/>
</dbReference>
<dbReference type="EMBL" id="BARS01050564">
    <property type="protein sequence ID" value="GAG49561.1"/>
    <property type="molecule type" value="Genomic_DNA"/>
</dbReference>
<dbReference type="PANTHER" id="PTHR45138">
    <property type="entry name" value="REGULATORY COMPONENTS OF SENSORY TRANSDUCTION SYSTEM"/>
    <property type="match status" value="1"/>
</dbReference>
<evidence type="ECO:0000259" key="1">
    <source>
        <dbReference type="PROSITE" id="PS50887"/>
    </source>
</evidence>
<dbReference type="GO" id="GO:0052621">
    <property type="term" value="F:diguanylate cyclase activity"/>
    <property type="evidence" value="ECO:0007669"/>
    <property type="project" value="TreeGrafter"/>
</dbReference>
<accession>X0ZN11</accession>
<dbReference type="SUPFAM" id="SSF55073">
    <property type="entry name" value="Nucleotide cyclase"/>
    <property type="match status" value="1"/>
</dbReference>
<dbReference type="Gene3D" id="3.30.70.270">
    <property type="match status" value="1"/>
</dbReference>
<dbReference type="InterPro" id="IPR050469">
    <property type="entry name" value="Diguanylate_Cyclase"/>
</dbReference>
<proteinExistence type="predicted"/>
<name>X0ZN11_9ZZZZ</name>
<dbReference type="AlphaFoldDB" id="X0ZN11"/>
<sequence length="178" mass="19263">AVALCNAQRFEETLERAQNDALTGLANHGHFWSKLTKEIDRAKRYGRQLSLAMIDVDHFKEFNDAYGHVEGDQALAGVAHVIRNCSRGHDFPARYGGEEFALILPETGEGGQRVVAEKFRKAVHEATLSPAGQGKLTVSIGIASFPRDAADPSGIVEAADAKLYEAKAAGRNRVCATD</sequence>
<dbReference type="Pfam" id="PF00990">
    <property type="entry name" value="GGDEF"/>
    <property type="match status" value="1"/>
</dbReference>
<dbReference type="FunFam" id="3.30.70.270:FF:000001">
    <property type="entry name" value="Diguanylate cyclase domain protein"/>
    <property type="match status" value="1"/>
</dbReference>
<dbReference type="PANTHER" id="PTHR45138:SF9">
    <property type="entry name" value="DIGUANYLATE CYCLASE DGCM-RELATED"/>
    <property type="match status" value="1"/>
</dbReference>
<dbReference type="GO" id="GO:0005886">
    <property type="term" value="C:plasma membrane"/>
    <property type="evidence" value="ECO:0007669"/>
    <property type="project" value="TreeGrafter"/>
</dbReference>
<dbReference type="InterPro" id="IPR029787">
    <property type="entry name" value="Nucleotide_cyclase"/>
</dbReference>
<feature type="domain" description="GGDEF" evidence="1">
    <location>
        <begin position="47"/>
        <end position="178"/>
    </location>
</feature>
<evidence type="ECO:0000313" key="2">
    <source>
        <dbReference type="EMBL" id="GAG49561.1"/>
    </source>
</evidence>
<dbReference type="GO" id="GO:1902201">
    <property type="term" value="P:negative regulation of bacterial-type flagellum-dependent cell motility"/>
    <property type="evidence" value="ECO:0007669"/>
    <property type="project" value="TreeGrafter"/>
</dbReference>
<dbReference type="PROSITE" id="PS50887">
    <property type="entry name" value="GGDEF"/>
    <property type="match status" value="1"/>
</dbReference>
<dbReference type="InterPro" id="IPR043128">
    <property type="entry name" value="Rev_trsase/Diguanyl_cyclase"/>
</dbReference>
<protein>
    <recommendedName>
        <fullName evidence="1">GGDEF domain-containing protein</fullName>
    </recommendedName>
</protein>